<dbReference type="InterPro" id="IPR029058">
    <property type="entry name" value="AB_hydrolase_fold"/>
</dbReference>
<sequence length="324" mass="36143">MRQDIYINGQLKSELVKEALPKVPLYSDVEINVDDIKRKYLDLSFCSNLSKSKTLDIYLPDEGDGPFPVLIHFFGGGFLKGDKRDIQLKIPLEVRKYGFAVVGVNYTKSSEEEYPRVIYDVKASIRYLRANAEKYKLDPNKFIAMGSSVGGHLASLLGTSSGIKEIEDLSFGHKEYSSSVQGVIDFCGSTDVLSLQKHLNEHMKNVGMMPGLSYGETASIDTLLFNAFSSDVPNKARAFSPITHVNKDVPPFLIVHGMRDNYIPPQQSIEFAKKIEEMAGKDKVKIHLLDGAGHCDRAFFNEAVPLMVNFLKSTIGFESQMKTI</sequence>
<comment type="caution">
    <text evidence="3">The sequence shown here is derived from an EMBL/GenBank/DDBJ whole genome shotgun (WGS) entry which is preliminary data.</text>
</comment>
<name>A0A9W5PYB0_BACCE</name>
<accession>A0A9W5PYB0</accession>
<dbReference type="PANTHER" id="PTHR48081">
    <property type="entry name" value="AB HYDROLASE SUPERFAMILY PROTEIN C4A8.06C"/>
    <property type="match status" value="1"/>
</dbReference>
<dbReference type="SUPFAM" id="SSF53474">
    <property type="entry name" value="alpha/beta-Hydrolases"/>
    <property type="match status" value="1"/>
</dbReference>
<proteinExistence type="predicted"/>
<dbReference type="GO" id="GO:0016787">
    <property type="term" value="F:hydrolase activity"/>
    <property type="evidence" value="ECO:0007669"/>
    <property type="project" value="UniProtKB-KW"/>
</dbReference>
<evidence type="ECO:0000313" key="4">
    <source>
        <dbReference type="Proteomes" id="UP000014023"/>
    </source>
</evidence>
<dbReference type="Pfam" id="PF20434">
    <property type="entry name" value="BD-FAE"/>
    <property type="match status" value="1"/>
</dbReference>
<dbReference type="RefSeq" id="WP_016126116.1">
    <property type="nucleotide sequence ID" value="NZ_KB976270.1"/>
</dbReference>
<keyword evidence="1" id="KW-0378">Hydrolase</keyword>
<dbReference type="Gene3D" id="3.40.50.1820">
    <property type="entry name" value="alpha/beta hydrolase"/>
    <property type="match status" value="1"/>
</dbReference>
<dbReference type="Proteomes" id="UP000014023">
    <property type="component" value="Unassembled WGS sequence"/>
</dbReference>
<evidence type="ECO:0000259" key="2">
    <source>
        <dbReference type="Pfam" id="PF20434"/>
    </source>
</evidence>
<evidence type="ECO:0000313" key="3">
    <source>
        <dbReference type="EMBL" id="EOO60745.1"/>
    </source>
</evidence>
<protein>
    <recommendedName>
        <fullName evidence="2">BD-FAE-like domain-containing protein</fullName>
    </recommendedName>
</protein>
<dbReference type="InterPro" id="IPR050300">
    <property type="entry name" value="GDXG_lipolytic_enzyme"/>
</dbReference>
<feature type="domain" description="BD-FAE-like" evidence="2">
    <location>
        <begin position="55"/>
        <end position="274"/>
    </location>
</feature>
<dbReference type="EMBL" id="AHFL01000067">
    <property type="protein sequence ID" value="EOO60745.1"/>
    <property type="molecule type" value="Genomic_DNA"/>
</dbReference>
<reference evidence="3 4" key="1">
    <citation type="submission" date="2012-12" db="EMBL/GenBank/DDBJ databases">
        <title>The Genome Sequence of Bacillus cereus VD196.</title>
        <authorList>
            <consortium name="The Broad Institute Genome Sequencing Platform"/>
            <consortium name="The Broad Institute Genome Sequencing Center for Infectious Disease"/>
            <person name="Feldgarden M."/>
            <person name="Van der Auwera G.A."/>
            <person name="Mahillon J."/>
            <person name="Duprez V."/>
            <person name="Timmery S."/>
            <person name="Mattelet C."/>
            <person name="Dierick K."/>
            <person name="Sun M."/>
            <person name="Yu Z."/>
            <person name="Zhu L."/>
            <person name="Hu X."/>
            <person name="Shank E.B."/>
            <person name="Swiecicka I."/>
            <person name="Hansen B.M."/>
            <person name="Andrup L."/>
            <person name="Walker B."/>
            <person name="Young S.K."/>
            <person name="Zeng Q."/>
            <person name="Gargeya S."/>
            <person name="Fitzgerald M."/>
            <person name="Haas B."/>
            <person name="Abouelleil A."/>
            <person name="Alvarado L."/>
            <person name="Arachchi H.M."/>
            <person name="Berlin A.M."/>
            <person name="Chapman S.B."/>
            <person name="Dewar J."/>
            <person name="Goldberg J."/>
            <person name="Griggs A."/>
            <person name="Gujja S."/>
            <person name="Hansen M."/>
            <person name="Howarth C."/>
            <person name="Imamovic A."/>
            <person name="Larimer J."/>
            <person name="McCowan C."/>
            <person name="Murphy C."/>
            <person name="Neiman D."/>
            <person name="Pearson M."/>
            <person name="Priest M."/>
            <person name="Roberts A."/>
            <person name="Saif S."/>
            <person name="Shea T."/>
            <person name="Sisk P."/>
            <person name="Sykes S."/>
            <person name="Wortman J."/>
            <person name="Nusbaum C."/>
            <person name="Birren B."/>
        </authorList>
    </citation>
    <scope>NUCLEOTIDE SEQUENCE [LARGE SCALE GENOMIC DNA]</scope>
    <source>
        <strain evidence="3 4">VD196</strain>
    </source>
</reference>
<organism evidence="3 4">
    <name type="scientific">Bacillus cereus VD196</name>
    <dbReference type="NCBI Taxonomy" id="1053243"/>
    <lineage>
        <taxon>Bacteria</taxon>
        <taxon>Bacillati</taxon>
        <taxon>Bacillota</taxon>
        <taxon>Bacilli</taxon>
        <taxon>Bacillales</taxon>
        <taxon>Bacillaceae</taxon>
        <taxon>Bacillus</taxon>
        <taxon>Bacillus cereus group</taxon>
    </lineage>
</organism>
<dbReference type="PANTHER" id="PTHR48081:SF13">
    <property type="entry name" value="ALPHA_BETA HYDROLASE"/>
    <property type="match status" value="1"/>
</dbReference>
<dbReference type="AlphaFoldDB" id="A0A9W5PYB0"/>
<gene>
    <name evidence="3" type="ORF">IKE_05945</name>
</gene>
<dbReference type="InterPro" id="IPR049492">
    <property type="entry name" value="BD-FAE-like_dom"/>
</dbReference>
<evidence type="ECO:0000256" key="1">
    <source>
        <dbReference type="ARBA" id="ARBA00022801"/>
    </source>
</evidence>